<feature type="transmembrane region" description="Helical" evidence="1">
    <location>
        <begin position="43"/>
        <end position="62"/>
    </location>
</feature>
<organism evidence="2 3">
    <name type="scientific">Schaedlerella arabinosiphila</name>
    <dbReference type="NCBI Taxonomy" id="2044587"/>
    <lineage>
        <taxon>Bacteria</taxon>
        <taxon>Bacillati</taxon>
        <taxon>Bacillota</taxon>
        <taxon>Clostridia</taxon>
        <taxon>Lachnospirales</taxon>
        <taxon>Lachnospiraceae</taxon>
        <taxon>Schaedlerella</taxon>
    </lineage>
</organism>
<keyword evidence="1" id="KW-0472">Membrane</keyword>
<proteinExistence type="predicted"/>
<dbReference type="Proteomes" id="UP000474104">
    <property type="component" value="Unassembled WGS sequence"/>
</dbReference>
<dbReference type="RefSeq" id="WP_004072250.1">
    <property type="nucleotide sequence ID" value="NZ_VIRB01000058.1"/>
</dbReference>
<sequence>MGWMPFALSPRKIIIFLDFYMVIMHVFNPFIPFEVCKLSSFHFPIRLVIFIMPPGSGVGVPYPKDIKIKKSYQAYPMAPVPLHPFQKTLPRAFYSSIISSGFTSRTLASLPEIYHQKQNFYFVYLHLLTFVLVKLTNTIHILVYSPILSRQTVTVHGPTGREL</sequence>
<feature type="transmembrane region" description="Helical" evidence="1">
    <location>
        <begin position="12"/>
        <end position="31"/>
    </location>
</feature>
<comment type="caution">
    <text evidence="2">The sequence shown here is derived from an EMBL/GenBank/DDBJ whole genome shotgun (WGS) entry which is preliminary data.</text>
</comment>
<evidence type="ECO:0000313" key="3">
    <source>
        <dbReference type="Proteomes" id="UP000474104"/>
    </source>
</evidence>
<dbReference type="AlphaFoldDB" id="A0A9X5C6T4"/>
<keyword evidence="1" id="KW-0812">Transmembrane</keyword>
<evidence type="ECO:0000256" key="1">
    <source>
        <dbReference type="SAM" id="Phobius"/>
    </source>
</evidence>
<accession>A0A9X5C6T4</accession>
<reference evidence="2 3" key="1">
    <citation type="submission" date="2019-07" db="EMBL/GenBank/DDBJ databases">
        <title>Draft genome sequences of 15 bacterial species constituting the stable defined intestinal microbiota of the GM15 gnotobiotic mouse model.</title>
        <authorList>
            <person name="Elie C."/>
            <person name="Mathieu A."/>
            <person name="Saliou A."/>
            <person name="Darnaud M."/>
            <person name="Leulier F."/>
            <person name="Tamellini A."/>
        </authorList>
    </citation>
    <scope>NUCLEOTIDE SEQUENCE [LARGE SCALE GENOMIC DNA]</scope>
    <source>
        <strain evidence="3">ASF 502</strain>
    </source>
</reference>
<evidence type="ECO:0000313" key="2">
    <source>
        <dbReference type="EMBL" id="NDO68821.1"/>
    </source>
</evidence>
<feature type="transmembrane region" description="Helical" evidence="1">
    <location>
        <begin position="121"/>
        <end position="143"/>
    </location>
</feature>
<name>A0A9X5C6T4_9FIRM</name>
<gene>
    <name evidence="2" type="ORF">FMM80_09050</name>
</gene>
<keyword evidence="1" id="KW-1133">Transmembrane helix</keyword>
<dbReference type="EMBL" id="VIRB01000058">
    <property type="protein sequence ID" value="NDO68821.1"/>
    <property type="molecule type" value="Genomic_DNA"/>
</dbReference>
<protein>
    <submittedName>
        <fullName evidence="2">Uncharacterized protein</fullName>
    </submittedName>
</protein>